<proteinExistence type="predicted"/>
<comment type="caution">
    <text evidence="2">The sequence shown here is derived from an EMBL/GenBank/DDBJ whole genome shotgun (WGS) entry which is preliminary data.</text>
</comment>
<protein>
    <submittedName>
        <fullName evidence="2">Uncharacterized protein</fullName>
    </submittedName>
</protein>
<reference evidence="2" key="1">
    <citation type="submission" date="2018-11" db="EMBL/GenBank/DDBJ databases">
        <authorList>
            <consortium name="Pathogen Informatics"/>
        </authorList>
    </citation>
    <scope>NUCLEOTIDE SEQUENCE</scope>
</reference>
<accession>A0A448WBR1</accession>
<feature type="region of interest" description="Disordered" evidence="1">
    <location>
        <begin position="1"/>
        <end position="21"/>
    </location>
</feature>
<evidence type="ECO:0000256" key="1">
    <source>
        <dbReference type="SAM" id="MobiDB-lite"/>
    </source>
</evidence>
<dbReference type="EMBL" id="CAAALY010002540">
    <property type="protein sequence ID" value="VEL07822.1"/>
    <property type="molecule type" value="Genomic_DNA"/>
</dbReference>
<name>A0A448WBR1_9PLAT</name>
<gene>
    <name evidence="2" type="ORF">PXEA_LOCUS1262</name>
</gene>
<sequence>ILPKGILSSQAANFDDESNTKPGCPACGPSVDESTSISTSASGAGIVDVQAKNIDDGASCLPQNSSEIVESIVLGVDSFPLECTVTCTTVEALLSLAKNLQV</sequence>
<keyword evidence="3" id="KW-1185">Reference proteome</keyword>
<dbReference type="AlphaFoldDB" id="A0A448WBR1"/>
<organism evidence="2 3">
    <name type="scientific">Protopolystoma xenopodis</name>
    <dbReference type="NCBI Taxonomy" id="117903"/>
    <lineage>
        <taxon>Eukaryota</taxon>
        <taxon>Metazoa</taxon>
        <taxon>Spiralia</taxon>
        <taxon>Lophotrochozoa</taxon>
        <taxon>Platyhelminthes</taxon>
        <taxon>Monogenea</taxon>
        <taxon>Polyopisthocotylea</taxon>
        <taxon>Polystomatidea</taxon>
        <taxon>Polystomatidae</taxon>
        <taxon>Protopolystoma</taxon>
    </lineage>
</organism>
<dbReference type="Proteomes" id="UP000784294">
    <property type="component" value="Unassembled WGS sequence"/>
</dbReference>
<feature type="non-terminal residue" evidence="2">
    <location>
        <position position="1"/>
    </location>
</feature>
<evidence type="ECO:0000313" key="2">
    <source>
        <dbReference type="EMBL" id="VEL07822.1"/>
    </source>
</evidence>
<evidence type="ECO:0000313" key="3">
    <source>
        <dbReference type="Proteomes" id="UP000784294"/>
    </source>
</evidence>